<accession>A0A1S8ACA5</accession>
<organism evidence="1">
    <name type="scientific">Rosellinia necatrix</name>
    <name type="common">White root-rot fungus</name>
    <dbReference type="NCBI Taxonomy" id="77044"/>
    <lineage>
        <taxon>Eukaryota</taxon>
        <taxon>Fungi</taxon>
        <taxon>Dikarya</taxon>
        <taxon>Ascomycota</taxon>
        <taxon>Pezizomycotina</taxon>
        <taxon>Sordariomycetes</taxon>
        <taxon>Xylariomycetidae</taxon>
        <taxon>Xylariales</taxon>
        <taxon>Xylariaceae</taxon>
        <taxon>Rosellinia</taxon>
    </lineage>
</organism>
<evidence type="ECO:0000313" key="1">
    <source>
        <dbReference type="EMBL" id="GAW27300.1"/>
    </source>
</evidence>
<gene>
    <name evidence="1" type="ORF">SAMD00023353_10300110</name>
</gene>
<dbReference type="EMBL" id="DF977548">
    <property type="protein sequence ID" value="GAW27300.1"/>
    <property type="molecule type" value="Genomic_DNA"/>
</dbReference>
<evidence type="ECO:0000313" key="2">
    <source>
        <dbReference type="Proteomes" id="UP000054516"/>
    </source>
</evidence>
<protein>
    <submittedName>
        <fullName evidence="1">Uncharacterized protein</fullName>
    </submittedName>
</protein>
<dbReference type="Proteomes" id="UP000054516">
    <property type="component" value="Unassembled WGS sequence"/>
</dbReference>
<sequence>MDLKEFIEVVTIIKDNAVIIFETQLGAVKPKIKLWGVCQIGQLVETTPLVSD</sequence>
<name>A0A1S8ACA5_ROSNE</name>
<reference evidence="1" key="1">
    <citation type="submission" date="2016-03" db="EMBL/GenBank/DDBJ databases">
        <title>Draft genome sequence of Rosellinia necatrix.</title>
        <authorList>
            <person name="Kanematsu S."/>
        </authorList>
    </citation>
    <scope>NUCLEOTIDE SEQUENCE [LARGE SCALE GENOMIC DNA]</scope>
    <source>
        <strain evidence="1">W97</strain>
    </source>
</reference>
<keyword evidence="2" id="KW-1185">Reference proteome</keyword>
<dbReference type="AlphaFoldDB" id="A0A1S8ACA5"/>
<proteinExistence type="predicted"/>